<dbReference type="PROSITE" id="PS01279">
    <property type="entry name" value="PCMT"/>
    <property type="match status" value="1"/>
</dbReference>
<keyword evidence="4 7" id="KW-0489">Methyltransferase</keyword>
<keyword evidence="3 7" id="KW-0963">Cytoplasm</keyword>
<dbReference type="PANTHER" id="PTHR11579:SF0">
    <property type="entry name" value="PROTEIN-L-ISOASPARTATE(D-ASPARTATE) O-METHYLTRANSFERASE"/>
    <property type="match status" value="1"/>
</dbReference>
<dbReference type="NCBIfam" id="TIGR00080">
    <property type="entry name" value="pimt"/>
    <property type="match status" value="1"/>
</dbReference>
<dbReference type="AlphaFoldDB" id="A0A2S9YJD7"/>
<protein>
    <recommendedName>
        <fullName evidence="7">Protein-L-isoaspartate O-methyltransferase</fullName>
        <ecNumber evidence="7">2.1.1.77</ecNumber>
    </recommendedName>
    <alternativeName>
        <fullName evidence="7">L-isoaspartyl protein carboxyl methyltransferase</fullName>
    </alternativeName>
    <alternativeName>
        <fullName evidence="7">Protein L-isoaspartyl methyltransferase</fullName>
    </alternativeName>
    <alternativeName>
        <fullName evidence="7">Protein-beta-aspartate methyltransferase</fullName>
        <shortName evidence="7">PIMT</shortName>
    </alternativeName>
</protein>
<proteinExistence type="inferred from homology"/>
<dbReference type="NCBIfam" id="NF001453">
    <property type="entry name" value="PRK00312.1"/>
    <property type="match status" value="1"/>
</dbReference>
<dbReference type="Proteomes" id="UP000238823">
    <property type="component" value="Unassembled WGS sequence"/>
</dbReference>
<dbReference type="FunFam" id="3.40.50.150:FF:000010">
    <property type="entry name" value="Protein-L-isoaspartate O-methyltransferase"/>
    <property type="match status" value="1"/>
</dbReference>
<sequence length="246" mass="26692">MRGGLLALLIAFGGCRSKPAPAGEGRSEVTQRSFEREDERAQMISRQLETRGIDDPRVLAAMLAVPRHRFMPADVADRAYEDRPQPIGHDVTISQPYIVALMTQLAQVEAGETVLEVGTGSGYQAAVLAELGATVFTIERIGALARRAEATLRELGYTKVEVRHGDGYAGWVERAPFDAILLTAAPPSVPEALTDQLAVGGRLVAPVGRDRGWQQLVVIERSREGLVRERVLDVSFVPMLPGTTPE</sequence>
<reference evidence="9 10" key="1">
    <citation type="submission" date="2018-03" db="EMBL/GenBank/DDBJ databases">
        <title>Draft Genome Sequences of the Obligatory Marine Myxobacteria Enhygromyxa salina SWB007.</title>
        <authorList>
            <person name="Poehlein A."/>
            <person name="Moghaddam J.A."/>
            <person name="Harms H."/>
            <person name="Alanjari M."/>
            <person name="Koenig G.M."/>
            <person name="Daniel R."/>
            <person name="Schaeberle T.F."/>
        </authorList>
    </citation>
    <scope>NUCLEOTIDE SEQUENCE [LARGE SCALE GENOMIC DNA]</scope>
    <source>
        <strain evidence="9 10">SWB007</strain>
    </source>
</reference>
<dbReference type="PROSITE" id="PS51257">
    <property type="entry name" value="PROKAR_LIPOPROTEIN"/>
    <property type="match status" value="1"/>
</dbReference>
<dbReference type="GO" id="GO:0004719">
    <property type="term" value="F:protein-L-isoaspartate (D-aspartate) O-methyltransferase activity"/>
    <property type="evidence" value="ECO:0007669"/>
    <property type="project" value="UniProtKB-UniRule"/>
</dbReference>
<feature type="region of interest" description="Disordered" evidence="8">
    <location>
        <begin position="19"/>
        <end position="39"/>
    </location>
</feature>
<evidence type="ECO:0000256" key="5">
    <source>
        <dbReference type="ARBA" id="ARBA00022679"/>
    </source>
</evidence>
<comment type="function">
    <text evidence="7">Catalyzes the methyl esterification of L-isoaspartyl residues in peptides and proteins that result from spontaneous decomposition of normal L-aspartyl and L-asparaginyl residues. It plays a role in the repair and/or degradation of damaged proteins.</text>
</comment>
<keyword evidence="6 7" id="KW-0949">S-adenosyl-L-methionine</keyword>
<dbReference type="GO" id="GO:0005737">
    <property type="term" value="C:cytoplasm"/>
    <property type="evidence" value="ECO:0007669"/>
    <property type="project" value="UniProtKB-SubCell"/>
</dbReference>
<dbReference type="SUPFAM" id="SSF53335">
    <property type="entry name" value="S-adenosyl-L-methionine-dependent methyltransferases"/>
    <property type="match status" value="1"/>
</dbReference>
<dbReference type="PANTHER" id="PTHR11579">
    <property type="entry name" value="PROTEIN-L-ISOASPARTATE O-METHYLTRANSFERASE"/>
    <property type="match status" value="1"/>
</dbReference>
<accession>A0A2S9YJD7</accession>
<evidence type="ECO:0000256" key="6">
    <source>
        <dbReference type="ARBA" id="ARBA00022691"/>
    </source>
</evidence>
<evidence type="ECO:0000313" key="10">
    <source>
        <dbReference type="Proteomes" id="UP000238823"/>
    </source>
</evidence>
<feature type="compositionally biased region" description="Basic and acidic residues" evidence="8">
    <location>
        <begin position="25"/>
        <end position="39"/>
    </location>
</feature>
<dbReference type="CDD" id="cd02440">
    <property type="entry name" value="AdoMet_MTases"/>
    <property type="match status" value="1"/>
</dbReference>
<dbReference type="EMBL" id="PVNL01000096">
    <property type="protein sequence ID" value="PRQ05214.1"/>
    <property type="molecule type" value="Genomic_DNA"/>
</dbReference>
<dbReference type="Pfam" id="PF01135">
    <property type="entry name" value="PCMT"/>
    <property type="match status" value="1"/>
</dbReference>
<evidence type="ECO:0000256" key="2">
    <source>
        <dbReference type="ARBA" id="ARBA00005369"/>
    </source>
</evidence>
<dbReference type="GO" id="GO:0030091">
    <property type="term" value="P:protein repair"/>
    <property type="evidence" value="ECO:0007669"/>
    <property type="project" value="UniProtKB-UniRule"/>
</dbReference>
<organism evidence="9 10">
    <name type="scientific">Enhygromyxa salina</name>
    <dbReference type="NCBI Taxonomy" id="215803"/>
    <lineage>
        <taxon>Bacteria</taxon>
        <taxon>Pseudomonadati</taxon>
        <taxon>Myxococcota</taxon>
        <taxon>Polyangia</taxon>
        <taxon>Nannocystales</taxon>
        <taxon>Nannocystaceae</taxon>
        <taxon>Enhygromyxa</taxon>
    </lineage>
</organism>
<evidence type="ECO:0000256" key="3">
    <source>
        <dbReference type="ARBA" id="ARBA00022490"/>
    </source>
</evidence>
<dbReference type="HAMAP" id="MF_00090">
    <property type="entry name" value="PIMT"/>
    <property type="match status" value="1"/>
</dbReference>
<evidence type="ECO:0000256" key="8">
    <source>
        <dbReference type="SAM" id="MobiDB-lite"/>
    </source>
</evidence>
<evidence type="ECO:0000256" key="1">
    <source>
        <dbReference type="ARBA" id="ARBA00004496"/>
    </source>
</evidence>
<evidence type="ECO:0000256" key="4">
    <source>
        <dbReference type="ARBA" id="ARBA00022603"/>
    </source>
</evidence>
<dbReference type="GO" id="GO:0032259">
    <property type="term" value="P:methylation"/>
    <property type="evidence" value="ECO:0007669"/>
    <property type="project" value="UniProtKB-KW"/>
</dbReference>
<comment type="catalytic activity">
    <reaction evidence="7">
        <text>[protein]-L-isoaspartate + S-adenosyl-L-methionine = [protein]-L-isoaspartate alpha-methyl ester + S-adenosyl-L-homocysteine</text>
        <dbReference type="Rhea" id="RHEA:12705"/>
        <dbReference type="Rhea" id="RHEA-COMP:12143"/>
        <dbReference type="Rhea" id="RHEA-COMP:12144"/>
        <dbReference type="ChEBI" id="CHEBI:57856"/>
        <dbReference type="ChEBI" id="CHEBI:59789"/>
        <dbReference type="ChEBI" id="CHEBI:90596"/>
        <dbReference type="ChEBI" id="CHEBI:90598"/>
        <dbReference type="EC" id="2.1.1.77"/>
    </reaction>
</comment>
<evidence type="ECO:0000313" key="9">
    <source>
        <dbReference type="EMBL" id="PRQ05214.1"/>
    </source>
</evidence>
<feature type="active site" evidence="7">
    <location>
        <position position="94"/>
    </location>
</feature>
<name>A0A2S9YJD7_9BACT</name>
<comment type="subcellular location">
    <subcellularLocation>
        <location evidence="1 7">Cytoplasm</location>
    </subcellularLocation>
</comment>
<dbReference type="OrthoDB" id="9810066at2"/>
<comment type="similarity">
    <text evidence="2 7">Belongs to the methyltransferase superfamily. L-isoaspartyl/D-aspartyl protein methyltransferase family.</text>
</comment>
<keyword evidence="5 7" id="KW-0808">Transferase</keyword>
<dbReference type="InterPro" id="IPR029063">
    <property type="entry name" value="SAM-dependent_MTases_sf"/>
</dbReference>
<dbReference type="EC" id="2.1.1.77" evidence="7"/>
<dbReference type="Gene3D" id="3.40.50.150">
    <property type="entry name" value="Vaccinia Virus protein VP39"/>
    <property type="match status" value="1"/>
</dbReference>
<comment type="caution">
    <text evidence="9">The sequence shown here is derived from an EMBL/GenBank/DDBJ whole genome shotgun (WGS) entry which is preliminary data.</text>
</comment>
<gene>
    <name evidence="9" type="primary">pcm_2</name>
    <name evidence="7" type="synonym">pcm</name>
    <name evidence="9" type="ORF">ENSA7_46640</name>
</gene>
<dbReference type="InterPro" id="IPR000682">
    <property type="entry name" value="PCMT"/>
</dbReference>
<evidence type="ECO:0000256" key="7">
    <source>
        <dbReference type="HAMAP-Rule" id="MF_00090"/>
    </source>
</evidence>
<dbReference type="RefSeq" id="WP_106091586.1">
    <property type="nucleotide sequence ID" value="NZ_PVNL01000096.1"/>
</dbReference>